<organism evidence="4 5">
    <name type="scientific">Malonomonas rubra DSM 5091</name>
    <dbReference type="NCBI Taxonomy" id="1122189"/>
    <lineage>
        <taxon>Bacteria</taxon>
        <taxon>Pseudomonadati</taxon>
        <taxon>Thermodesulfobacteriota</taxon>
        <taxon>Desulfuromonadia</taxon>
        <taxon>Desulfuromonadales</taxon>
        <taxon>Geopsychrobacteraceae</taxon>
        <taxon>Malonomonas</taxon>
    </lineage>
</organism>
<protein>
    <submittedName>
        <fullName evidence="4">Response regulator receiver domain-containing protein</fullName>
    </submittedName>
</protein>
<gene>
    <name evidence="4" type="ORF">SAMN02745165_00456</name>
</gene>
<dbReference type="GO" id="GO:0000160">
    <property type="term" value="P:phosphorelay signal transduction system"/>
    <property type="evidence" value="ECO:0007669"/>
    <property type="project" value="InterPro"/>
</dbReference>
<feature type="domain" description="Response regulatory" evidence="3">
    <location>
        <begin position="6"/>
        <end position="121"/>
    </location>
</feature>
<dbReference type="Proteomes" id="UP000184171">
    <property type="component" value="Unassembled WGS sequence"/>
</dbReference>
<dbReference type="AlphaFoldDB" id="A0A1M6C9L2"/>
<dbReference type="Gene3D" id="3.40.50.2300">
    <property type="match status" value="1"/>
</dbReference>
<name>A0A1M6C9L2_MALRU</name>
<evidence type="ECO:0000313" key="5">
    <source>
        <dbReference type="Proteomes" id="UP000184171"/>
    </source>
</evidence>
<dbReference type="PROSITE" id="PS50110">
    <property type="entry name" value="RESPONSE_REGULATORY"/>
    <property type="match status" value="1"/>
</dbReference>
<dbReference type="STRING" id="1122189.SAMN02745165_00456"/>
<keyword evidence="5" id="KW-1185">Reference proteome</keyword>
<dbReference type="InterPro" id="IPR050595">
    <property type="entry name" value="Bact_response_regulator"/>
</dbReference>
<dbReference type="Pfam" id="PF00072">
    <property type="entry name" value="Response_reg"/>
    <property type="match status" value="1"/>
</dbReference>
<evidence type="ECO:0000259" key="3">
    <source>
        <dbReference type="PROSITE" id="PS50110"/>
    </source>
</evidence>
<dbReference type="PANTHER" id="PTHR44591">
    <property type="entry name" value="STRESS RESPONSE REGULATOR PROTEIN 1"/>
    <property type="match status" value="1"/>
</dbReference>
<keyword evidence="1 2" id="KW-0597">Phosphoprotein</keyword>
<dbReference type="EMBL" id="FQZT01000001">
    <property type="protein sequence ID" value="SHI57707.1"/>
    <property type="molecule type" value="Genomic_DNA"/>
</dbReference>
<feature type="modified residue" description="4-aspartylphosphate" evidence="2">
    <location>
        <position position="54"/>
    </location>
</feature>
<accession>A0A1M6C9L2</accession>
<evidence type="ECO:0000313" key="4">
    <source>
        <dbReference type="EMBL" id="SHI57707.1"/>
    </source>
</evidence>
<dbReference type="PANTHER" id="PTHR44591:SF3">
    <property type="entry name" value="RESPONSE REGULATORY DOMAIN-CONTAINING PROTEIN"/>
    <property type="match status" value="1"/>
</dbReference>
<sequence>MDKRSRLLIVDDEYTTLQMVTETLKTDYDVIIAQDGNEAVRKCREEEPDLILMDVMMPNKDGYEACWEIKSDPQFSDLPVIFLTAADDLKNEIQGLEAGGIDYLTKPVNLVLLSMRVANHLEMKKKADLVKAQRDLLQVQKLKLEAALERIKTLEGIIPICQYCKSIRNDQDSWQRLEEYIESNTDARFSHGICDTCKEEHVLKNRKN</sequence>
<evidence type="ECO:0000256" key="1">
    <source>
        <dbReference type="ARBA" id="ARBA00022553"/>
    </source>
</evidence>
<dbReference type="RefSeq" id="WP_072905113.1">
    <property type="nucleotide sequence ID" value="NZ_FQZT01000001.1"/>
</dbReference>
<dbReference type="InterPro" id="IPR011006">
    <property type="entry name" value="CheY-like_superfamily"/>
</dbReference>
<dbReference type="SUPFAM" id="SSF52172">
    <property type="entry name" value="CheY-like"/>
    <property type="match status" value="1"/>
</dbReference>
<reference evidence="4 5" key="1">
    <citation type="submission" date="2016-11" db="EMBL/GenBank/DDBJ databases">
        <authorList>
            <person name="Jaros S."/>
            <person name="Januszkiewicz K."/>
            <person name="Wedrychowicz H."/>
        </authorList>
    </citation>
    <scope>NUCLEOTIDE SEQUENCE [LARGE SCALE GENOMIC DNA]</scope>
    <source>
        <strain evidence="4 5">DSM 5091</strain>
    </source>
</reference>
<evidence type="ECO:0000256" key="2">
    <source>
        <dbReference type="PROSITE-ProRule" id="PRU00169"/>
    </source>
</evidence>
<proteinExistence type="predicted"/>
<dbReference type="SMART" id="SM00448">
    <property type="entry name" value="REC"/>
    <property type="match status" value="1"/>
</dbReference>
<dbReference type="OrthoDB" id="9790791at2"/>
<dbReference type="InterPro" id="IPR001789">
    <property type="entry name" value="Sig_transdc_resp-reg_receiver"/>
</dbReference>